<name>A0ABX1JI77_9MICC</name>
<feature type="domain" description="4'-phosphopantetheinyl transferase" evidence="3">
    <location>
        <begin position="125"/>
        <end position="191"/>
    </location>
</feature>
<dbReference type="InterPro" id="IPR037143">
    <property type="entry name" value="4-PPantetheinyl_Trfase_dom_sf"/>
</dbReference>
<dbReference type="Gene3D" id="3.90.470.20">
    <property type="entry name" value="4'-phosphopantetheinyl transferase domain"/>
    <property type="match status" value="1"/>
</dbReference>
<proteinExistence type="inferred from homology"/>
<dbReference type="Proteomes" id="UP000523795">
    <property type="component" value="Unassembled WGS sequence"/>
</dbReference>
<evidence type="ECO:0000313" key="5">
    <source>
        <dbReference type="Proteomes" id="UP000523795"/>
    </source>
</evidence>
<evidence type="ECO:0000256" key="1">
    <source>
        <dbReference type="ARBA" id="ARBA00010990"/>
    </source>
</evidence>
<dbReference type="Pfam" id="PF01648">
    <property type="entry name" value="ACPS"/>
    <property type="match status" value="1"/>
</dbReference>
<keyword evidence="2 4" id="KW-0808">Transferase</keyword>
<evidence type="ECO:0000256" key="2">
    <source>
        <dbReference type="ARBA" id="ARBA00022679"/>
    </source>
</evidence>
<comment type="caution">
    <text evidence="4">The sequence shown here is derived from an EMBL/GenBank/DDBJ whole genome shotgun (WGS) entry which is preliminary data.</text>
</comment>
<comment type="similarity">
    <text evidence="1">Belongs to the P-Pant transferase superfamily. Gsp/Sfp/HetI/AcpT family.</text>
</comment>
<dbReference type="GO" id="GO:0016740">
    <property type="term" value="F:transferase activity"/>
    <property type="evidence" value="ECO:0007669"/>
    <property type="project" value="UniProtKB-KW"/>
</dbReference>
<protein>
    <submittedName>
        <fullName evidence="4">4-phosphopantetheinyl transferase family protein</fullName>
    </submittedName>
</protein>
<dbReference type="PANTHER" id="PTHR12215">
    <property type="entry name" value="PHOSPHOPANTETHEINE TRANSFERASE"/>
    <property type="match status" value="1"/>
</dbReference>
<dbReference type="PANTHER" id="PTHR12215:SF10">
    <property type="entry name" value="L-AMINOADIPATE-SEMIALDEHYDE DEHYDROGENASE-PHOSPHOPANTETHEINYL TRANSFERASE"/>
    <property type="match status" value="1"/>
</dbReference>
<keyword evidence="5" id="KW-1185">Reference proteome</keyword>
<dbReference type="InterPro" id="IPR050559">
    <property type="entry name" value="P-Pant_transferase_sf"/>
</dbReference>
<evidence type="ECO:0000313" key="4">
    <source>
        <dbReference type="EMBL" id="NKX49003.1"/>
    </source>
</evidence>
<dbReference type="SUPFAM" id="SSF56214">
    <property type="entry name" value="4'-phosphopantetheinyl transferase"/>
    <property type="match status" value="2"/>
</dbReference>
<organism evidence="4 5">
    <name type="scientific">Arthrobacter deserti</name>
    <dbReference type="NCBI Taxonomy" id="1742687"/>
    <lineage>
        <taxon>Bacteria</taxon>
        <taxon>Bacillati</taxon>
        <taxon>Actinomycetota</taxon>
        <taxon>Actinomycetes</taxon>
        <taxon>Micrococcales</taxon>
        <taxon>Micrococcaceae</taxon>
        <taxon>Arthrobacter</taxon>
    </lineage>
</organism>
<dbReference type="EMBL" id="JAAZSR010000001">
    <property type="protein sequence ID" value="NKX49003.1"/>
    <property type="molecule type" value="Genomic_DNA"/>
</dbReference>
<sequence length="252" mass="25895">MRRYTGAVDPARIVYSLAPPQDMALLAAAAGGYHALLGAEADQAGRYRHAADAAAFLASRALLRLLAADLLGVPAHRAAGIQVRRYCRTCGGTGHGKPQVAGLEVSMSRTRTLVLAAAGPEGVRLGADVEVVPDAVFEGFDDTVLSPAERSRCAGSGALERMRLWTAKEAALKATGHGLAVEPALLSVEPAAAAAADPFTARMNCPDEPELDGLHLAWVPAGGRHLAAVACSQMLPVAPVPPRRAAGMAGSG</sequence>
<reference evidence="4 5" key="1">
    <citation type="submission" date="2020-04" db="EMBL/GenBank/DDBJ databases">
        <authorList>
            <person name="Liu S."/>
        </authorList>
    </citation>
    <scope>NUCLEOTIDE SEQUENCE [LARGE SCALE GENOMIC DNA]</scope>
    <source>
        <strain evidence="4 5">CGMCC 1.15091</strain>
    </source>
</reference>
<gene>
    <name evidence="4" type="ORF">HER39_00045</name>
</gene>
<dbReference type="InterPro" id="IPR008278">
    <property type="entry name" value="4-PPantetheinyl_Trfase_dom"/>
</dbReference>
<accession>A0ABX1JI77</accession>
<evidence type="ECO:0000259" key="3">
    <source>
        <dbReference type="Pfam" id="PF01648"/>
    </source>
</evidence>